<dbReference type="PANTHER" id="PTHR35707:SF1">
    <property type="entry name" value="SPC7 KINETOCHORE PROTEIN DOMAIN-CONTAINING PROTEIN"/>
    <property type="match status" value="1"/>
</dbReference>
<feature type="compositionally biased region" description="Basic and acidic residues" evidence="1">
    <location>
        <begin position="684"/>
        <end position="694"/>
    </location>
</feature>
<sequence length="1410" mass="156403">MSAKAAADDPCNTETEEGTVALQKKRSRRVSFAEITSVHVFDRDDEYETPPEPRPSSENEDDLGFLRFLADGEESSQNEEKVEGNEEDDELEDGRRSFFRPFESPSPGSTIGSATSNDGKFLKDNFAEDNFFGPVSASFIQHGRFSDSAASDENHDITLDSTAFSMHFRSLARSDSGGDLKTPTGVHLSFEEKTPTQNTVPANVGSSMVLTVAKPISESSTSVDKLSGSRYSNDMSLVGESPQRYDYGRLSPGLDALLAEGSKDLHAVSVLDNIPFSESSIKLKNRSSPSKKQSGLIEPVDGREKEMGSIDSAELDDANGGCNVSPLGKITSGLSDMRNTPASDVSVDKQCWSPNQLTEGLTCAKTKDSDALEIRRPNSDCDAAICESQSYLDNKAQRTDVFASSGYETPPAPALSSLSAKQRLIVLNNDSPLQNLQITTPFENQQSSFVRDLTRKQSEIVSSIQKSISKLKMLNASPFSSSLKVNNGSTLIPLDIFKSTVYNTVLDRDREDVQMECVDTAVACSEDQLFIVATENGELKSSINMDASDIETVENKVDVSHAKSSLGVAEDGISPGHISSGFFPKLKEEEGLLSQITWSGDKMRKNLLTPGDPIEGMVFSSAEDSSFMEIMLDSSNNKKTTGTPHRTLPSSEKIMEKASIASEKYRAQDRRPYDQVSKSADVNPGRDADSRDNVRNASPFTINKLDSLFLDTALSSSPIMEINHPKESIRLESMDDIGNFQTPLSDKDTKEVHSMIVNGNLDVDKPVRLKELTMGGVKVSSLGSASPFVHRGGIELQSQKFNMQQVVKLVTQSPSRKENHNAAHNDKLHSVMVEGILSPNSNYLTDSFGNFYERKRRREDTIPGNSALLDEISRIHRSPKHHRSEVVSESFSEQPSESSTETSTVGRDGEARVQHWADVFSKFLADAKQLFSPSTDKLNLPAIAVLEDVLVNLRRVQIYETLCSEVRSQKLSHNFSNPQYKRIAETKLLLHRFVHEQAKLQLMKKKRERLMKKLQLLSSGIQESQMLKLKFLPHLSVLCTRDACVESVDNNHRQSVNFEGTEEEEVSGDKVTALRQVLDDSERKVMSLCKSFLNSSKKQGQTNSADTILFVSDQLKKKACCRFIRLDMQLWDVDNLESANDHHNIVLNYLGFIIQRSVLALISPYFSSLCGSICKSQFLLMFISSNVNGVVNYRFTINVGPVSRIVISNKPNDVNFSKITSSVLGNLLDVVQEVQAASVELQNLTCTSFRSTSDIHMVATCSELNCILFLPAVEQLELHLHFIDFNSGRRAVLSIDMSCLKWYDPLILILVFELMSCIYVYIYSLRPIFFVMYEDFNFLGRHAVIWGIYPSDAVPAVPPQLEGPPDVSRKLLPEPQLAEIRAAVQSLRVGYSRIIRLCRCVSELVQTWSG</sequence>
<feature type="region of interest" description="Disordered" evidence="1">
    <location>
        <begin position="663"/>
        <end position="696"/>
    </location>
</feature>
<feature type="region of interest" description="Disordered" evidence="1">
    <location>
        <begin position="1"/>
        <end position="26"/>
    </location>
</feature>
<keyword evidence="4" id="KW-1185">Reference proteome</keyword>
<evidence type="ECO:0000256" key="1">
    <source>
        <dbReference type="SAM" id="MobiDB-lite"/>
    </source>
</evidence>
<feature type="region of interest" description="Disordered" evidence="1">
    <location>
        <begin position="40"/>
        <end position="116"/>
    </location>
</feature>
<evidence type="ECO:0000313" key="4">
    <source>
        <dbReference type="Proteomes" id="UP000823749"/>
    </source>
</evidence>
<evidence type="ECO:0000313" key="3">
    <source>
        <dbReference type="EMBL" id="KAG5545838.1"/>
    </source>
</evidence>
<feature type="compositionally biased region" description="Low complexity" evidence="1">
    <location>
        <begin position="887"/>
        <end position="905"/>
    </location>
</feature>
<keyword evidence="2" id="KW-1133">Transmembrane helix</keyword>
<gene>
    <name evidence="3" type="ORF">RHGRI_018107</name>
</gene>
<comment type="caution">
    <text evidence="3">The sequence shown here is derived from an EMBL/GenBank/DDBJ whole genome shotgun (WGS) entry which is preliminary data.</text>
</comment>
<feature type="transmembrane region" description="Helical" evidence="2">
    <location>
        <begin position="1302"/>
        <end position="1322"/>
    </location>
</feature>
<dbReference type="EMBL" id="JACTNZ010000006">
    <property type="protein sequence ID" value="KAG5545838.1"/>
    <property type="molecule type" value="Genomic_DNA"/>
</dbReference>
<keyword evidence="2" id="KW-0812">Transmembrane</keyword>
<name>A0AAV6K0E5_9ERIC</name>
<protein>
    <submittedName>
        <fullName evidence="3">Uncharacterized protein</fullName>
    </submittedName>
</protein>
<evidence type="ECO:0000256" key="2">
    <source>
        <dbReference type="SAM" id="Phobius"/>
    </source>
</evidence>
<dbReference type="PANTHER" id="PTHR35707">
    <property type="entry name" value="OS06G0608100 PROTEIN"/>
    <property type="match status" value="1"/>
</dbReference>
<feature type="compositionally biased region" description="Basic and acidic residues" evidence="1">
    <location>
        <begin position="663"/>
        <end position="673"/>
    </location>
</feature>
<dbReference type="Proteomes" id="UP000823749">
    <property type="component" value="Chromosome 6"/>
</dbReference>
<keyword evidence="2" id="KW-0472">Membrane</keyword>
<reference evidence="3 4" key="1">
    <citation type="submission" date="2020-08" db="EMBL/GenBank/DDBJ databases">
        <title>Plant Genome Project.</title>
        <authorList>
            <person name="Zhang R.-G."/>
        </authorList>
    </citation>
    <scope>NUCLEOTIDE SEQUENCE [LARGE SCALE GENOMIC DNA]</scope>
    <source>
        <strain evidence="3">WSP0</strain>
        <tissue evidence="3">Leaf</tissue>
    </source>
</reference>
<organism evidence="3 4">
    <name type="scientific">Rhododendron griersonianum</name>
    <dbReference type="NCBI Taxonomy" id="479676"/>
    <lineage>
        <taxon>Eukaryota</taxon>
        <taxon>Viridiplantae</taxon>
        <taxon>Streptophyta</taxon>
        <taxon>Embryophyta</taxon>
        <taxon>Tracheophyta</taxon>
        <taxon>Spermatophyta</taxon>
        <taxon>Magnoliopsida</taxon>
        <taxon>eudicotyledons</taxon>
        <taxon>Gunneridae</taxon>
        <taxon>Pentapetalae</taxon>
        <taxon>asterids</taxon>
        <taxon>Ericales</taxon>
        <taxon>Ericaceae</taxon>
        <taxon>Ericoideae</taxon>
        <taxon>Rhodoreae</taxon>
        <taxon>Rhododendron</taxon>
    </lineage>
</organism>
<proteinExistence type="predicted"/>
<feature type="compositionally biased region" description="Polar residues" evidence="1">
    <location>
        <begin position="106"/>
        <end position="116"/>
    </location>
</feature>
<feature type="region of interest" description="Disordered" evidence="1">
    <location>
        <begin position="879"/>
        <end position="908"/>
    </location>
</feature>
<accession>A0AAV6K0E5</accession>